<dbReference type="EMBL" id="JAHZIK010002383">
    <property type="protein sequence ID" value="MBW7460679.1"/>
    <property type="molecule type" value="Genomic_DNA"/>
</dbReference>
<feature type="non-terminal residue" evidence="1">
    <location>
        <position position="1"/>
    </location>
</feature>
<evidence type="ECO:0000313" key="1">
    <source>
        <dbReference type="EMBL" id="MBW7460679.1"/>
    </source>
</evidence>
<name>A0ABS7CII9_9BACL</name>
<reference evidence="1 2" key="1">
    <citation type="submission" date="2021-07" db="EMBL/GenBank/DDBJ databases">
        <title>Paenibacillus radiodurans sp. nov., isolated from the southeastern edge of Tengger Desert.</title>
        <authorList>
            <person name="Zhang G."/>
        </authorList>
    </citation>
    <scope>NUCLEOTIDE SEQUENCE [LARGE SCALE GENOMIC DNA]</scope>
    <source>
        <strain evidence="1 2">CCM 7311</strain>
    </source>
</reference>
<comment type="caution">
    <text evidence="1">The sequence shown here is derived from an EMBL/GenBank/DDBJ whole genome shotgun (WGS) entry which is preliminary data.</text>
</comment>
<organism evidence="1 2">
    <name type="scientific">Paenibacillus sepulcri</name>
    <dbReference type="NCBI Taxonomy" id="359917"/>
    <lineage>
        <taxon>Bacteria</taxon>
        <taxon>Bacillati</taxon>
        <taxon>Bacillota</taxon>
        <taxon>Bacilli</taxon>
        <taxon>Bacillales</taxon>
        <taxon>Paenibacillaceae</taxon>
        <taxon>Paenibacillus</taxon>
    </lineage>
</organism>
<evidence type="ECO:0000313" key="2">
    <source>
        <dbReference type="Proteomes" id="UP001519887"/>
    </source>
</evidence>
<sequence length="66" mass="7272">DSRHATPHRALGAARGAFYNNIFELSMILDSAKFQRLRSQKIGLSIGCVLLGFMQSDVKIAFVCLS</sequence>
<proteinExistence type="predicted"/>
<protein>
    <submittedName>
        <fullName evidence="1">Uncharacterized protein</fullName>
    </submittedName>
</protein>
<gene>
    <name evidence="1" type="ORF">K0U00_42105</name>
</gene>
<accession>A0ABS7CII9</accession>
<dbReference type="Proteomes" id="UP001519887">
    <property type="component" value="Unassembled WGS sequence"/>
</dbReference>
<keyword evidence="2" id="KW-1185">Reference proteome</keyword>